<keyword evidence="2" id="KW-1185">Reference proteome</keyword>
<organism evidence="1 2">
    <name type="scientific">Trifolium medium</name>
    <dbReference type="NCBI Taxonomy" id="97028"/>
    <lineage>
        <taxon>Eukaryota</taxon>
        <taxon>Viridiplantae</taxon>
        <taxon>Streptophyta</taxon>
        <taxon>Embryophyta</taxon>
        <taxon>Tracheophyta</taxon>
        <taxon>Spermatophyta</taxon>
        <taxon>Magnoliopsida</taxon>
        <taxon>eudicotyledons</taxon>
        <taxon>Gunneridae</taxon>
        <taxon>Pentapetalae</taxon>
        <taxon>rosids</taxon>
        <taxon>fabids</taxon>
        <taxon>Fabales</taxon>
        <taxon>Fabaceae</taxon>
        <taxon>Papilionoideae</taxon>
        <taxon>50 kb inversion clade</taxon>
        <taxon>NPAAA clade</taxon>
        <taxon>Hologalegina</taxon>
        <taxon>IRL clade</taxon>
        <taxon>Trifolieae</taxon>
        <taxon>Trifolium</taxon>
    </lineage>
</organism>
<dbReference type="AlphaFoldDB" id="A0A392Q7T7"/>
<dbReference type="Proteomes" id="UP000265520">
    <property type="component" value="Unassembled WGS sequence"/>
</dbReference>
<proteinExistence type="predicted"/>
<feature type="non-terminal residue" evidence="1">
    <location>
        <position position="1"/>
    </location>
</feature>
<sequence>WNSIAVVGIGATPSPLEPPSTMEVAAAANCGILAICYTATAI</sequence>
<reference evidence="1 2" key="1">
    <citation type="journal article" date="2018" name="Front. Plant Sci.">
        <title>Red Clover (Trifolium pratense) and Zigzag Clover (T. medium) - A Picture of Genomic Similarities and Differences.</title>
        <authorList>
            <person name="Dluhosova J."/>
            <person name="Istvanek J."/>
            <person name="Nedelnik J."/>
            <person name="Repkova J."/>
        </authorList>
    </citation>
    <scope>NUCLEOTIDE SEQUENCE [LARGE SCALE GENOMIC DNA]</scope>
    <source>
        <strain evidence="2">cv. 10/8</strain>
        <tissue evidence="1">Leaf</tissue>
    </source>
</reference>
<protein>
    <submittedName>
        <fullName evidence="1">Uncharacterized protein</fullName>
    </submittedName>
</protein>
<evidence type="ECO:0000313" key="2">
    <source>
        <dbReference type="Proteomes" id="UP000265520"/>
    </source>
</evidence>
<comment type="caution">
    <text evidence="1">The sequence shown here is derived from an EMBL/GenBank/DDBJ whole genome shotgun (WGS) entry which is preliminary data.</text>
</comment>
<dbReference type="EMBL" id="LXQA010117162">
    <property type="protein sequence ID" value="MCI19909.1"/>
    <property type="molecule type" value="Genomic_DNA"/>
</dbReference>
<name>A0A392Q7T7_9FABA</name>
<accession>A0A392Q7T7</accession>
<evidence type="ECO:0000313" key="1">
    <source>
        <dbReference type="EMBL" id="MCI19909.1"/>
    </source>
</evidence>